<keyword evidence="3" id="KW-1185">Reference proteome</keyword>
<dbReference type="STRING" id="551996.SAMN05192573_10375"/>
<dbReference type="EMBL" id="FNCG01000003">
    <property type="protein sequence ID" value="SDG31805.1"/>
    <property type="molecule type" value="Genomic_DNA"/>
</dbReference>
<dbReference type="Proteomes" id="UP000199705">
    <property type="component" value="Unassembled WGS sequence"/>
</dbReference>
<feature type="transmembrane region" description="Helical" evidence="1">
    <location>
        <begin position="20"/>
        <end position="39"/>
    </location>
</feature>
<sequence length="139" mass="15791">MTQTYLKEKQLKKKRAMKGVYAIIIAGVVFIFIMVKFAISGDVTEVLSFSKMPNADDAYKIAKEFVIPTIRSGNTSFPDDRYQFGKKADSVFIIKSYVLSTDSQGETNRTNFEVILKYNGGPKFLKKNWNLVDINETPE</sequence>
<evidence type="ECO:0000313" key="2">
    <source>
        <dbReference type="EMBL" id="SDG31805.1"/>
    </source>
</evidence>
<dbReference type="AlphaFoldDB" id="A0A1G7T958"/>
<gene>
    <name evidence="2" type="ORF">SAMN05192573_10375</name>
</gene>
<keyword evidence="1" id="KW-0812">Transmembrane</keyword>
<evidence type="ECO:0000256" key="1">
    <source>
        <dbReference type="SAM" id="Phobius"/>
    </source>
</evidence>
<dbReference type="RefSeq" id="WP_091163738.1">
    <property type="nucleotide sequence ID" value="NZ_FNCG01000003.1"/>
</dbReference>
<proteinExistence type="predicted"/>
<name>A0A1G7T958_9SPHI</name>
<protein>
    <submittedName>
        <fullName evidence="2">Uncharacterized protein</fullName>
    </submittedName>
</protein>
<keyword evidence="1" id="KW-1133">Transmembrane helix</keyword>
<reference evidence="3" key="1">
    <citation type="submission" date="2016-10" db="EMBL/GenBank/DDBJ databases">
        <authorList>
            <person name="Varghese N."/>
            <person name="Submissions S."/>
        </authorList>
    </citation>
    <scope>NUCLEOTIDE SEQUENCE [LARGE SCALE GENOMIC DNA]</scope>
    <source>
        <strain evidence="3">Gh-67</strain>
    </source>
</reference>
<accession>A0A1G7T958</accession>
<keyword evidence="1" id="KW-0472">Membrane</keyword>
<organism evidence="2 3">
    <name type="scientific">Mucilaginibacter gossypii</name>
    <dbReference type="NCBI Taxonomy" id="551996"/>
    <lineage>
        <taxon>Bacteria</taxon>
        <taxon>Pseudomonadati</taxon>
        <taxon>Bacteroidota</taxon>
        <taxon>Sphingobacteriia</taxon>
        <taxon>Sphingobacteriales</taxon>
        <taxon>Sphingobacteriaceae</taxon>
        <taxon>Mucilaginibacter</taxon>
    </lineage>
</organism>
<evidence type="ECO:0000313" key="3">
    <source>
        <dbReference type="Proteomes" id="UP000199705"/>
    </source>
</evidence>